<dbReference type="Pfam" id="PF13508">
    <property type="entry name" value="Acetyltransf_7"/>
    <property type="match status" value="1"/>
</dbReference>
<dbReference type="GO" id="GO:0016747">
    <property type="term" value="F:acyltransferase activity, transferring groups other than amino-acyl groups"/>
    <property type="evidence" value="ECO:0007669"/>
    <property type="project" value="InterPro"/>
</dbReference>
<gene>
    <name evidence="2" type="ORF">BJY26_003651</name>
</gene>
<dbReference type="PROSITE" id="PS51186">
    <property type="entry name" value="GNAT"/>
    <property type="match status" value="1"/>
</dbReference>
<evidence type="ECO:0000259" key="1">
    <source>
        <dbReference type="PROSITE" id="PS51186"/>
    </source>
</evidence>
<proteinExistence type="predicted"/>
<dbReference type="Gene3D" id="3.40.630.30">
    <property type="match status" value="1"/>
</dbReference>
<feature type="domain" description="N-acetyltransferase" evidence="1">
    <location>
        <begin position="21"/>
        <end position="191"/>
    </location>
</feature>
<accession>A0A7Z0D5L9</accession>
<name>A0A7Z0D5L9_9MICO</name>
<dbReference type="InterPro" id="IPR016181">
    <property type="entry name" value="Acyl_CoA_acyltransferase"/>
</dbReference>
<keyword evidence="2" id="KW-0808">Transferase</keyword>
<keyword evidence="3" id="KW-1185">Reference proteome</keyword>
<protein>
    <submittedName>
        <fullName evidence="2">GNAT superfamily N-acetyltransferase</fullName>
    </submittedName>
</protein>
<dbReference type="InterPro" id="IPR000182">
    <property type="entry name" value="GNAT_dom"/>
</dbReference>
<sequence>MTTEVNFERNGIVIEPMARPRSLDDADAAGLHGLIALERECALTDFGYTDLVHTARERFAELAHEEYSRIDRLLAWDGDLVVGRASIGRSLVDDTDRARAHVAVLPDRRRQGIGSALFVALTEFCRRNGRSVLVSDSDHPAGTACGRRDVRAKSGVGEIPDDAAARFALARGFVLEQVERYSVLPMPADARLVARLEAEAIGRANAPHDYRLVTWTDRCPDEWVDDLAWLSTRMSTDAPSAGIEAVEESWDAARVRDNESTLRQQRRTALVCAAEHVPSGRLVGFTEIVVPDHDETIAFQNDTLVLAEHRGRKLGQFVKTGNLRRLAAARPAVRRVHTWNAAENSYMLSVNVALGFTTAGWCAQWQKRMNAIS</sequence>
<reference evidence="2 3" key="1">
    <citation type="submission" date="2020-07" db="EMBL/GenBank/DDBJ databases">
        <title>Sequencing the genomes of 1000 actinobacteria strains.</title>
        <authorList>
            <person name="Klenk H.-P."/>
        </authorList>
    </citation>
    <scope>NUCLEOTIDE SEQUENCE [LARGE SCALE GENOMIC DNA]</scope>
    <source>
        <strain evidence="2 3">DSM 26341</strain>
    </source>
</reference>
<evidence type="ECO:0000313" key="2">
    <source>
        <dbReference type="EMBL" id="NYI69345.1"/>
    </source>
</evidence>
<dbReference type="EMBL" id="JACBZP010000001">
    <property type="protein sequence ID" value="NYI69345.1"/>
    <property type="molecule type" value="Genomic_DNA"/>
</dbReference>
<dbReference type="SUPFAM" id="SSF55729">
    <property type="entry name" value="Acyl-CoA N-acyltransferases (Nat)"/>
    <property type="match status" value="2"/>
</dbReference>
<organism evidence="2 3">
    <name type="scientific">Spelaeicoccus albus</name>
    <dbReference type="NCBI Taxonomy" id="1280376"/>
    <lineage>
        <taxon>Bacteria</taxon>
        <taxon>Bacillati</taxon>
        <taxon>Actinomycetota</taxon>
        <taxon>Actinomycetes</taxon>
        <taxon>Micrococcales</taxon>
        <taxon>Brevibacteriaceae</taxon>
        <taxon>Spelaeicoccus</taxon>
    </lineage>
</organism>
<dbReference type="AlphaFoldDB" id="A0A7Z0D5L9"/>
<dbReference type="CDD" id="cd04301">
    <property type="entry name" value="NAT_SF"/>
    <property type="match status" value="1"/>
</dbReference>
<comment type="caution">
    <text evidence="2">The sequence shown here is derived from an EMBL/GenBank/DDBJ whole genome shotgun (WGS) entry which is preliminary data.</text>
</comment>
<dbReference type="Proteomes" id="UP000539111">
    <property type="component" value="Unassembled WGS sequence"/>
</dbReference>
<dbReference type="RefSeq" id="WP_179429587.1">
    <property type="nucleotide sequence ID" value="NZ_JACBZP010000001.1"/>
</dbReference>
<evidence type="ECO:0000313" key="3">
    <source>
        <dbReference type="Proteomes" id="UP000539111"/>
    </source>
</evidence>